<dbReference type="KEGG" id="srhi:H9L12_11865"/>
<dbReference type="EMBL" id="CP060717">
    <property type="protein sequence ID" value="QNN64905.1"/>
    <property type="molecule type" value="Genomic_DNA"/>
</dbReference>
<evidence type="ECO:0000259" key="4">
    <source>
        <dbReference type="Pfam" id="PF00912"/>
    </source>
</evidence>
<name>A0A7G9SAN0_9SPHN</name>
<keyword evidence="2" id="KW-0808">Transferase</keyword>
<gene>
    <name evidence="5" type="ORF">H9L12_11865</name>
</gene>
<organism evidence="5 6">
    <name type="scientific">Sphingomonas rhizophila</name>
    <dbReference type="NCBI Taxonomy" id="2071607"/>
    <lineage>
        <taxon>Bacteria</taxon>
        <taxon>Pseudomonadati</taxon>
        <taxon>Pseudomonadota</taxon>
        <taxon>Alphaproteobacteria</taxon>
        <taxon>Sphingomonadales</taxon>
        <taxon>Sphingomonadaceae</taxon>
        <taxon>Sphingomonas</taxon>
    </lineage>
</organism>
<dbReference type="Proteomes" id="UP000515955">
    <property type="component" value="Chromosome"/>
</dbReference>
<dbReference type="InterPro" id="IPR036950">
    <property type="entry name" value="PBP_transglycosylase"/>
</dbReference>
<proteinExistence type="predicted"/>
<evidence type="ECO:0000313" key="6">
    <source>
        <dbReference type="Proteomes" id="UP000515955"/>
    </source>
</evidence>
<dbReference type="PANTHER" id="PTHR32282:SF33">
    <property type="entry name" value="PEPTIDOGLYCAN GLYCOSYLTRANSFERASE"/>
    <property type="match status" value="1"/>
</dbReference>
<dbReference type="InterPro" id="IPR023346">
    <property type="entry name" value="Lysozyme-like_dom_sf"/>
</dbReference>
<dbReference type="GO" id="GO:0009252">
    <property type="term" value="P:peptidoglycan biosynthetic process"/>
    <property type="evidence" value="ECO:0007669"/>
    <property type="project" value="TreeGrafter"/>
</dbReference>
<protein>
    <submittedName>
        <fullName evidence="5">Transglycosylase domain-containing protein</fullName>
    </submittedName>
</protein>
<feature type="transmembrane region" description="Helical" evidence="3">
    <location>
        <begin position="13"/>
        <end position="31"/>
    </location>
</feature>
<comment type="pathway">
    <text evidence="1">Cell wall biogenesis; peptidoglycan biosynthesis.</text>
</comment>
<dbReference type="Pfam" id="PF00912">
    <property type="entry name" value="Transgly"/>
    <property type="match status" value="1"/>
</dbReference>
<dbReference type="GO" id="GO:0008955">
    <property type="term" value="F:peptidoglycan glycosyltransferase activity"/>
    <property type="evidence" value="ECO:0007669"/>
    <property type="project" value="TreeGrafter"/>
</dbReference>
<dbReference type="SUPFAM" id="SSF53955">
    <property type="entry name" value="Lysozyme-like"/>
    <property type="match status" value="1"/>
</dbReference>
<dbReference type="RefSeq" id="WP_187541904.1">
    <property type="nucleotide sequence ID" value="NZ_CP060717.1"/>
</dbReference>
<keyword evidence="3" id="KW-1133">Transmembrane helix</keyword>
<keyword evidence="3" id="KW-0472">Membrane</keyword>
<dbReference type="Gene3D" id="1.10.3810.10">
    <property type="entry name" value="Biosynthetic peptidoglycan transglycosylase-like"/>
    <property type="match status" value="1"/>
</dbReference>
<keyword evidence="6" id="KW-1185">Reference proteome</keyword>
<feature type="domain" description="Glycosyl transferase family 51" evidence="4">
    <location>
        <begin position="52"/>
        <end position="200"/>
    </location>
</feature>
<dbReference type="GO" id="GO:0030288">
    <property type="term" value="C:outer membrane-bounded periplasmic space"/>
    <property type="evidence" value="ECO:0007669"/>
    <property type="project" value="TreeGrafter"/>
</dbReference>
<sequence>MTRLDVRQDVMKAAGWVLFGLFTLFILYECFAMWRAYQRTPDAVAIARQGELKASDLSADRRAILLAVEDPSFDTNSGVDWSSPGQGATTIGQALTKQLYFDDFKPGFDKIEQTLIARFMLQQALTKDEQLTAFLNHAYFGTVKGRPVTGFTDAARTYYDRSFFALTQRQYIGLVGMLMAPRDYDPKRQPRASAERVKRIERLVQGNAARPASVT</sequence>
<dbReference type="PANTHER" id="PTHR32282">
    <property type="entry name" value="BINDING PROTEIN TRANSPEPTIDASE, PUTATIVE-RELATED"/>
    <property type="match status" value="1"/>
</dbReference>
<dbReference type="InterPro" id="IPR050396">
    <property type="entry name" value="Glycosyltr_51/Transpeptidase"/>
</dbReference>
<evidence type="ECO:0000256" key="1">
    <source>
        <dbReference type="ARBA" id="ARBA00004752"/>
    </source>
</evidence>
<evidence type="ECO:0000256" key="3">
    <source>
        <dbReference type="SAM" id="Phobius"/>
    </source>
</evidence>
<accession>A0A7G9SAN0</accession>
<dbReference type="AlphaFoldDB" id="A0A7G9SAN0"/>
<keyword evidence="3" id="KW-0812">Transmembrane</keyword>
<dbReference type="InterPro" id="IPR001264">
    <property type="entry name" value="Glyco_trans_51"/>
</dbReference>
<reference evidence="5 6" key="1">
    <citation type="submission" date="2020-08" db="EMBL/GenBank/DDBJ databases">
        <title>Genome sequence of Sphingomonas rhizophila KACC 19189T.</title>
        <authorList>
            <person name="Hyun D.-W."/>
            <person name="Bae J.-W."/>
        </authorList>
    </citation>
    <scope>NUCLEOTIDE SEQUENCE [LARGE SCALE GENOMIC DNA]</scope>
    <source>
        <strain evidence="5 6">KACC 19189</strain>
    </source>
</reference>
<evidence type="ECO:0000256" key="2">
    <source>
        <dbReference type="ARBA" id="ARBA00022679"/>
    </source>
</evidence>
<evidence type="ECO:0000313" key="5">
    <source>
        <dbReference type="EMBL" id="QNN64905.1"/>
    </source>
</evidence>